<sequence length="210" mass="23084">MSKLKAIVDHQGFLEAAAAMDSATTVDFKNLAYHIDGTLSRVSTCLRALDRLIYSEDNAITLYRNDVLDLIAMAQEVVERPDEPFDQLERFHLEMQRAFMQRMDESKYLRTIIDAFALIAGPAVPVVEIERAAGRVYELAAKHTEYAPQWAAFRAALEARGLVVKEAPIMDGGQCYASVQAPGTEKVARKAKRAISKAAAKLAASGRAPA</sequence>
<comment type="caution">
    <text evidence="1">The sequence shown here is derived from an EMBL/GenBank/DDBJ whole genome shotgun (WGS) entry which is preliminary data.</text>
</comment>
<reference evidence="1 2" key="1">
    <citation type="submission" date="2012-09" db="EMBL/GenBank/DDBJ databases">
        <title>Draft Genome Sequences of 6 Strains from Genus Thauera.</title>
        <authorList>
            <person name="Liu B."/>
            <person name="Shapleigh J.P."/>
            <person name="Frostegard A.H."/>
        </authorList>
    </citation>
    <scope>NUCLEOTIDE SEQUENCE [LARGE SCALE GENOMIC DNA]</scope>
    <source>
        <strain evidence="1 2">S2</strain>
    </source>
</reference>
<evidence type="ECO:0000313" key="2">
    <source>
        <dbReference type="Proteomes" id="UP000013042"/>
    </source>
</evidence>
<proteinExistence type="predicted"/>
<gene>
    <name evidence="1" type="ORF">C665_10057</name>
</gene>
<evidence type="ECO:0000313" key="1">
    <source>
        <dbReference type="EMBL" id="ENO85546.1"/>
    </source>
</evidence>
<dbReference type="RefSeq" id="WP_004307547.1">
    <property type="nucleotide sequence ID" value="NZ_AMXD01000052.1"/>
</dbReference>
<protein>
    <submittedName>
        <fullName evidence="1">Uncharacterized protein</fullName>
    </submittedName>
</protein>
<dbReference type="AlphaFoldDB" id="N6XUX5"/>
<organism evidence="1 2">
    <name type="scientific">Thauera aminoaromatica S2</name>
    <dbReference type="NCBI Taxonomy" id="1234381"/>
    <lineage>
        <taxon>Bacteria</taxon>
        <taxon>Pseudomonadati</taxon>
        <taxon>Pseudomonadota</taxon>
        <taxon>Betaproteobacteria</taxon>
        <taxon>Rhodocyclales</taxon>
        <taxon>Zoogloeaceae</taxon>
        <taxon>Thauera</taxon>
    </lineage>
</organism>
<accession>N6XUX5</accession>
<dbReference type="EMBL" id="AMXD01000052">
    <property type="protein sequence ID" value="ENO85546.1"/>
    <property type="molecule type" value="Genomic_DNA"/>
</dbReference>
<dbReference type="Proteomes" id="UP000013042">
    <property type="component" value="Unassembled WGS sequence"/>
</dbReference>
<name>N6XUX5_THASP</name>